<dbReference type="AlphaFoldDB" id="A0A7J8KIS4"/>
<keyword evidence="20" id="KW-1185">Reference proteome</keyword>
<protein>
    <recommendedName>
        <fullName evidence="13">Trem-like transcript 2 protein</fullName>
    </recommendedName>
    <alternativeName>
        <fullName evidence="14">Triggering receptor expressed on myeloid cells-like protein 2</fullName>
    </alternativeName>
</protein>
<evidence type="ECO:0000256" key="12">
    <source>
        <dbReference type="ARBA" id="ARBA00066031"/>
    </source>
</evidence>
<keyword evidence="4 17" id="KW-0732">Signal</keyword>
<dbReference type="SUPFAM" id="SSF48726">
    <property type="entry name" value="Immunoglobulin"/>
    <property type="match status" value="1"/>
</dbReference>
<feature type="region of interest" description="Disordered" evidence="15">
    <location>
        <begin position="199"/>
        <end position="247"/>
    </location>
</feature>
<evidence type="ECO:0000256" key="4">
    <source>
        <dbReference type="ARBA" id="ARBA00022729"/>
    </source>
</evidence>
<evidence type="ECO:0000313" key="20">
    <source>
        <dbReference type="Proteomes" id="UP000593571"/>
    </source>
</evidence>
<evidence type="ECO:0000256" key="2">
    <source>
        <dbReference type="ARBA" id="ARBA00022475"/>
    </source>
</evidence>
<dbReference type="GO" id="GO:0005886">
    <property type="term" value="C:plasma membrane"/>
    <property type="evidence" value="ECO:0007669"/>
    <property type="project" value="UniProtKB-SubCell"/>
</dbReference>
<evidence type="ECO:0000313" key="19">
    <source>
        <dbReference type="EMBL" id="KAF6508783.1"/>
    </source>
</evidence>
<evidence type="ECO:0000256" key="17">
    <source>
        <dbReference type="SAM" id="SignalP"/>
    </source>
</evidence>
<feature type="transmembrane region" description="Helical" evidence="16">
    <location>
        <begin position="271"/>
        <end position="295"/>
    </location>
</feature>
<dbReference type="InterPro" id="IPR052314">
    <property type="entry name" value="Immune_rcpt_domain"/>
</dbReference>
<evidence type="ECO:0000256" key="13">
    <source>
        <dbReference type="ARBA" id="ARBA00071543"/>
    </source>
</evidence>
<comment type="subunit">
    <text evidence="12">Interacts with CD276 and this interaction enhances T-cell activation.</text>
</comment>
<evidence type="ECO:0000256" key="11">
    <source>
        <dbReference type="ARBA" id="ARBA00059754"/>
    </source>
</evidence>
<evidence type="ECO:0000256" key="16">
    <source>
        <dbReference type="SAM" id="Phobius"/>
    </source>
</evidence>
<evidence type="ECO:0000256" key="5">
    <source>
        <dbReference type="ARBA" id="ARBA00022989"/>
    </source>
</evidence>
<dbReference type="GO" id="GO:0009986">
    <property type="term" value="C:cell surface"/>
    <property type="evidence" value="ECO:0007669"/>
    <property type="project" value="TreeGrafter"/>
</dbReference>
<evidence type="ECO:0000256" key="10">
    <source>
        <dbReference type="ARBA" id="ARBA00023319"/>
    </source>
</evidence>
<keyword evidence="6 16" id="KW-0472">Membrane</keyword>
<dbReference type="PANTHER" id="PTHR16423">
    <property type="entry name" value="TREM-LIKE TRANSCRIPT PROTEIN"/>
    <property type="match status" value="1"/>
</dbReference>
<dbReference type="InterPro" id="IPR007110">
    <property type="entry name" value="Ig-like_dom"/>
</dbReference>
<reference evidence="19 20" key="1">
    <citation type="journal article" date="2020" name="Nature">
        <title>Six reference-quality genomes reveal evolution of bat adaptations.</title>
        <authorList>
            <person name="Jebb D."/>
            <person name="Huang Z."/>
            <person name="Pippel M."/>
            <person name="Hughes G.M."/>
            <person name="Lavrichenko K."/>
            <person name="Devanna P."/>
            <person name="Winkler S."/>
            <person name="Jermiin L.S."/>
            <person name="Skirmuntt E.C."/>
            <person name="Katzourakis A."/>
            <person name="Burkitt-Gray L."/>
            <person name="Ray D.A."/>
            <person name="Sullivan K.A.M."/>
            <person name="Roscito J.G."/>
            <person name="Kirilenko B.M."/>
            <person name="Davalos L.M."/>
            <person name="Corthals A.P."/>
            <person name="Power M.L."/>
            <person name="Jones G."/>
            <person name="Ransome R.D."/>
            <person name="Dechmann D.K.N."/>
            <person name="Locatelli A.G."/>
            <person name="Puechmaille S.J."/>
            <person name="Fedrigo O."/>
            <person name="Jarvis E.D."/>
            <person name="Hiller M."/>
            <person name="Vernes S.C."/>
            <person name="Myers E.W."/>
            <person name="Teeling E.C."/>
        </authorList>
    </citation>
    <scope>NUCLEOTIDE SEQUENCE [LARGE SCALE GENOMIC DNA]</scope>
    <source>
        <strain evidence="19">MRouAeg1</strain>
        <tissue evidence="19">Muscle</tissue>
    </source>
</reference>
<evidence type="ECO:0000256" key="6">
    <source>
        <dbReference type="ARBA" id="ARBA00023136"/>
    </source>
</evidence>
<dbReference type="GO" id="GO:0042110">
    <property type="term" value="P:T cell activation"/>
    <property type="evidence" value="ECO:0007669"/>
    <property type="project" value="TreeGrafter"/>
</dbReference>
<dbReference type="InterPro" id="IPR013783">
    <property type="entry name" value="Ig-like_fold"/>
</dbReference>
<sequence length="362" mass="39629">MGPPFLSLLLLLLPWLQGCLSGNPVESVYSKVQHFEGETLSVKCSYKNRKNHLGGKVWCKVRKRKCEPGFTRVWAQGPRYLLQDDVQAKVVKITMVALTRQDSGKYWCMRNSSGILYPLMGFQLQVSPAPTTKRNTPLTQLANILKHGIVVTTGQVPTSGPDAHLTTSVMMFTSGVLTLARPLSSTASETIRLTSMTGYSFTSPSTPGPGRITGLQTVTTSPSNDRASSSGPASISTKAGNLHTKLPTKRMYHTSSSLLNKLSPIRHQNPYPIVLVGVLTFLSVPVMFVVVYGFWKKRHMGSYSICRNPARPWKDPPGRPEPPWKPSWSKATHGVGELLPEGPVEARGVKMGTCLDWSQVGG</sequence>
<keyword evidence="2" id="KW-1003">Cell membrane</keyword>
<evidence type="ECO:0000256" key="7">
    <source>
        <dbReference type="ARBA" id="ARBA00023157"/>
    </source>
</evidence>
<feature type="region of interest" description="Disordered" evidence="15">
    <location>
        <begin position="311"/>
        <end position="331"/>
    </location>
</feature>
<dbReference type="InterPro" id="IPR013106">
    <property type="entry name" value="Ig_V-set"/>
</dbReference>
<evidence type="ECO:0000256" key="15">
    <source>
        <dbReference type="SAM" id="MobiDB-lite"/>
    </source>
</evidence>
<dbReference type="PANTHER" id="PTHR16423:SF3">
    <property type="entry name" value="TREM-LIKE TRANSCRIPT 2 PROTEIN"/>
    <property type="match status" value="1"/>
</dbReference>
<comment type="caution">
    <text evidence="19">The sequence shown here is derived from an EMBL/GenBank/DDBJ whole genome shotgun (WGS) entry which is preliminary data.</text>
</comment>
<feature type="chain" id="PRO_5029813777" description="Trem-like transcript 2 protein" evidence="17">
    <location>
        <begin position="22"/>
        <end position="362"/>
    </location>
</feature>
<dbReference type="Pfam" id="PF07686">
    <property type="entry name" value="V-set"/>
    <property type="match status" value="1"/>
</dbReference>
<keyword evidence="7" id="KW-1015">Disulfide bond</keyword>
<evidence type="ECO:0000256" key="3">
    <source>
        <dbReference type="ARBA" id="ARBA00022692"/>
    </source>
</evidence>
<evidence type="ECO:0000256" key="1">
    <source>
        <dbReference type="ARBA" id="ARBA00004251"/>
    </source>
</evidence>
<evidence type="ECO:0000256" key="9">
    <source>
        <dbReference type="ARBA" id="ARBA00023180"/>
    </source>
</evidence>
<keyword evidence="10" id="KW-0393">Immunoglobulin domain</keyword>
<evidence type="ECO:0000256" key="8">
    <source>
        <dbReference type="ARBA" id="ARBA00023170"/>
    </source>
</evidence>
<proteinExistence type="predicted"/>
<keyword evidence="5 16" id="KW-1133">Transmembrane helix</keyword>
<dbReference type="InterPro" id="IPR036179">
    <property type="entry name" value="Ig-like_dom_sf"/>
</dbReference>
<evidence type="ECO:0000256" key="14">
    <source>
        <dbReference type="ARBA" id="ARBA00082751"/>
    </source>
</evidence>
<comment type="subcellular location">
    <subcellularLocation>
        <location evidence="1">Cell membrane</location>
        <topology evidence="1">Single-pass type I membrane protein</topology>
    </subcellularLocation>
</comment>
<evidence type="ECO:0000259" key="18">
    <source>
        <dbReference type="PROSITE" id="PS50835"/>
    </source>
</evidence>
<feature type="domain" description="Ig-like" evidence="18">
    <location>
        <begin position="24"/>
        <end position="108"/>
    </location>
</feature>
<feature type="compositionally biased region" description="Polar residues" evidence="15">
    <location>
        <begin position="214"/>
        <end position="239"/>
    </location>
</feature>
<comment type="function">
    <text evidence="11">Cell surface receptor that may play a role in the innate and adaptive immune response. Acts as a counter-receptor for CD276 and interaction with CD276 on T-cells enhances T-cell activation.</text>
</comment>
<dbReference type="KEGG" id="ray:107499096"/>
<dbReference type="EMBL" id="JACASE010000001">
    <property type="protein sequence ID" value="KAF6508783.1"/>
    <property type="molecule type" value="Genomic_DNA"/>
</dbReference>
<keyword evidence="3 16" id="KW-0812">Transmembrane</keyword>
<keyword evidence="8 19" id="KW-0675">Receptor</keyword>
<organism evidence="19 20">
    <name type="scientific">Rousettus aegyptiacus</name>
    <name type="common">Egyptian fruit bat</name>
    <name type="synonym">Pteropus aegyptiacus</name>
    <dbReference type="NCBI Taxonomy" id="9407"/>
    <lineage>
        <taxon>Eukaryota</taxon>
        <taxon>Metazoa</taxon>
        <taxon>Chordata</taxon>
        <taxon>Craniata</taxon>
        <taxon>Vertebrata</taxon>
        <taxon>Euteleostomi</taxon>
        <taxon>Mammalia</taxon>
        <taxon>Eutheria</taxon>
        <taxon>Laurasiatheria</taxon>
        <taxon>Chiroptera</taxon>
        <taxon>Yinpterochiroptera</taxon>
        <taxon>Pteropodoidea</taxon>
        <taxon>Pteropodidae</taxon>
        <taxon>Rousettinae</taxon>
        <taxon>Rousettus</taxon>
    </lineage>
</organism>
<dbReference type="Proteomes" id="UP000593571">
    <property type="component" value="Unassembled WGS sequence"/>
</dbReference>
<keyword evidence="9" id="KW-0325">Glycoprotein</keyword>
<dbReference type="Gene3D" id="2.60.40.10">
    <property type="entry name" value="Immunoglobulins"/>
    <property type="match status" value="1"/>
</dbReference>
<dbReference type="CDD" id="cd05716">
    <property type="entry name" value="IgV_pIgR_like"/>
    <property type="match status" value="1"/>
</dbReference>
<gene>
    <name evidence="19" type="ORF">HJG63_019828</name>
</gene>
<feature type="signal peptide" evidence="17">
    <location>
        <begin position="1"/>
        <end position="21"/>
    </location>
</feature>
<dbReference type="OrthoDB" id="8920197at2759"/>
<accession>A0A7J8KIS4</accession>
<dbReference type="GO" id="GO:0038023">
    <property type="term" value="F:signaling receptor activity"/>
    <property type="evidence" value="ECO:0007669"/>
    <property type="project" value="TreeGrafter"/>
</dbReference>
<name>A0A7J8KIS4_ROUAE</name>
<dbReference type="PROSITE" id="PS50835">
    <property type="entry name" value="IG_LIKE"/>
    <property type="match status" value="1"/>
</dbReference>
<dbReference type="FunFam" id="2.60.40.10:FF:001672">
    <property type="entry name" value="Triggering receptor expressed on myeloid cells like 2"/>
    <property type="match status" value="1"/>
</dbReference>